<comment type="subcellular location">
    <subcellularLocation>
        <location evidence="1">Cell membrane</location>
        <topology evidence="1">Peripheral membrane protein</topology>
    </subcellularLocation>
</comment>
<dbReference type="RefSeq" id="WP_104437090.1">
    <property type="nucleotide sequence ID" value="NZ_PTJA01000005.1"/>
</dbReference>
<evidence type="ECO:0000256" key="5">
    <source>
        <dbReference type="ARBA" id="ARBA00022741"/>
    </source>
</evidence>
<dbReference type="SUPFAM" id="SSF52540">
    <property type="entry name" value="P-loop containing nucleoside triphosphate hydrolases"/>
    <property type="match status" value="1"/>
</dbReference>
<dbReference type="Proteomes" id="UP000237749">
    <property type="component" value="Unassembled WGS sequence"/>
</dbReference>
<reference evidence="11 12" key="1">
    <citation type="submission" date="2018-02" db="EMBL/GenBank/DDBJ databases">
        <title>Genomic Encyclopedia of Archaeal and Bacterial Type Strains, Phase II (KMG-II): from individual species to whole genera.</title>
        <authorList>
            <person name="Goeker M."/>
        </authorList>
    </citation>
    <scope>NUCLEOTIDE SEQUENCE [LARGE SCALE GENOMIC DNA]</scope>
    <source>
        <strain evidence="11 12">DSM 3808</strain>
    </source>
</reference>
<keyword evidence="3" id="KW-1003">Cell membrane</keyword>
<evidence type="ECO:0000256" key="4">
    <source>
        <dbReference type="ARBA" id="ARBA00022496"/>
    </source>
</evidence>
<evidence type="ECO:0000256" key="6">
    <source>
        <dbReference type="ARBA" id="ARBA00022840"/>
    </source>
</evidence>
<dbReference type="SMART" id="SM00382">
    <property type="entry name" value="AAA"/>
    <property type="match status" value="1"/>
</dbReference>
<dbReference type="GO" id="GO:0016887">
    <property type="term" value="F:ATP hydrolysis activity"/>
    <property type="evidence" value="ECO:0007669"/>
    <property type="project" value="InterPro"/>
</dbReference>
<dbReference type="Pfam" id="PF13304">
    <property type="entry name" value="AAA_21"/>
    <property type="match status" value="1"/>
</dbReference>
<keyword evidence="4" id="KW-0410">Iron transport</keyword>
<keyword evidence="2" id="KW-0813">Transport</keyword>
<dbReference type="GO" id="GO:0005524">
    <property type="term" value="F:ATP binding"/>
    <property type="evidence" value="ECO:0007669"/>
    <property type="project" value="UniProtKB-KW"/>
</dbReference>
<comment type="caution">
    <text evidence="11">The sequence shown here is derived from an EMBL/GenBank/DDBJ whole genome shotgun (WGS) entry which is preliminary data.</text>
</comment>
<evidence type="ECO:0000256" key="1">
    <source>
        <dbReference type="ARBA" id="ARBA00004202"/>
    </source>
</evidence>
<dbReference type="InterPro" id="IPR003959">
    <property type="entry name" value="ATPase_AAA_core"/>
</dbReference>
<dbReference type="InterPro" id="IPR051535">
    <property type="entry name" value="Siderophore_ABC-ATPase"/>
</dbReference>
<evidence type="ECO:0000256" key="7">
    <source>
        <dbReference type="ARBA" id="ARBA00023004"/>
    </source>
</evidence>
<dbReference type="PANTHER" id="PTHR42771:SF2">
    <property type="entry name" value="IRON(3+)-HYDROXAMATE IMPORT ATP-BINDING PROTEIN FHUC"/>
    <property type="match status" value="1"/>
</dbReference>
<dbReference type="InterPro" id="IPR038729">
    <property type="entry name" value="Rad50/SbcC_AAA"/>
</dbReference>
<dbReference type="AlphaFoldDB" id="A0A2S6HTP1"/>
<dbReference type="InterPro" id="IPR003439">
    <property type="entry name" value="ABC_transporter-like_ATP-bd"/>
</dbReference>
<evidence type="ECO:0000313" key="12">
    <source>
        <dbReference type="Proteomes" id="UP000237749"/>
    </source>
</evidence>
<dbReference type="PROSITE" id="PS50893">
    <property type="entry name" value="ABC_TRANSPORTER_2"/>
    <property type="match status" value="1"/>
</dbReference>
<keyword evidence="8" id="KW-0406">Ion transport</keyword>
<sequence>MDNKFIRSIKIDWSMIEEDSYLRKIQSINKISELSFTNNITFFIGENGTGKSTLLEAIAVAYGFNPEGGTLNYRFSTYNDTSELSDAISISKGFKRPLSSFFFRAESFYNVATKAIEYNSLYGEKGLHEQSHGESFLSFFQAFQNEGIYIIDEPESALSMQRQLTLLIQIAEMAKKGSQFIIVTHSPILLAIPNSSIWSFDNGEIHACEYEETENFQILKMFVNNRESFIKQLLADGK</sequence>
<keyword evidence="6" id="KW-0067">ATP-binding</keyword>
<evidence type="ECO:0000256" key="9">
    <source>
        <dbReference type="ARBA" id="ARBA00023136"/>
    </source>
</evidence>
<evidence type="ECO:0000259" key="10">
    <source>
        <dbReference type="PROSITE" id="PS50893"/>
    </source>
</evidence>
<dbReference type="PANTHER" id="PTHR42771">
    <property type="entry name" value="IRON(3+)-HYDROXAMATE IMPORT ATP-BINDING PROTEIN FHUC"/>
    <property type="match status" value="1"/>
</dbReference>
<dbReference type="InterPro" id="IPR027417">
    <property type="entry name" value="P-loop_NTPase"/>
</dbReference>
<name>A0A2S6HTP1_9FIRM</name>
<evidence type="ECO:0000313" key="11">
    <source>
        <dbReference type="EMBL" id="PPK81117.1"/>
    </source>
</evidence>
<dbReference type="EMBL" id="PTJA01000005">
    <property type="protein sequence ID" value="PPK81117.1"/>
    <property type="molecule type" value="Genomic_DNA"/>
</dbReference>
<dbReference type="OrthoDB" id="9805802at2"/>
<keyword evidence="5" id="KW-0547">Nucleotide-binding</keyword>
<accession>A0A2S6HTP1</accession>
<evidence type="ECO:0000256" key="8">
    <source>
        <dbReference type="ARBA" id="ARBA00023065"/>
    </source>
</evidence>
<protein>
    <submittedName>
        <fullName evidence="11">Putative ATPase</fullName>
    </submittedName>
</protein>
<gene>
    <name evidence="11" type="ORF">BXY41_105339</name>
</gene>
<evidence type="ECO:0000256" key="2">
    <source>
        <dbReference type="ARBA" id="ARBA00022448"/>
    </source>
</evidence>
<dbReference type="InterPro" id="IPR003593">
    <property type="entry name" value="AAA+_ATPase"/>
</dbReference>
<feature type="domain" description="ABC transporter" evidence="10">
    <location>
        <begin position="6"/>
        <end position="227"/>
    </location>
</feature>
<dbReference type="Gene3D" id="3.40.50.300">
    <property type="entry name" value="P-loop containing nucleotide triphosphate hydrolases"/>
    <property type="match status" value="2"/>
</dbReference>
<keyword evidence="9" id="KW-0472">Membrane</keyword>
<dbReference type="Pfam" id="PF13476">
    <property type="entry name" value="AAA_23"/>
    <property type="match status" value="1"/>
</dbReference>
<proteinExistence type="predicted"/>
<keyword evidence="12" id="KW-1185">Reference proteome</keyword>
<dbReference type="GO" id="GO:0006826">
    <property type="term" value="P:iron ion transport"/>
    <property type="evidence" value="ECO:0007669"/>
    <property type="project" value="UniProtKB-KW"/>
</dbReference>
<dbReference type="GO" id="GO:0005886">
    <property type="term" value="C:plasma membrane"/>
    <property type="evidence" value="ECO:0007669"/>
    <property type="project" value="UniProtKB-SubCell"/>
</dbReference>
<evidence type="ECO:0000256" key="3">
    <source>
        <dbReference type="ARBA" id="ARBA00022475"/>
    </source>
</evidence>
<organism evidence="11 12">
    <name type="scientific">Lacrimispora xylanisolvens</name>
    <dbReference type="NCBI Taxonomy" id="384636"/>
    <lineage>
        <taxon>Bacteria</taxon>
        <taxon>Bacillati</taxon>
        <taxon>Bacillota</taxon>
        <taxon>Clostridia</taxon>
        <taxon>Lachnospirales</taxon>
        <taxon>Lachnospiraceae</taxon>
        <taxon>Lacrimispora</taxon>
    </lineage>
</organism>
<dbReference type="GO" id="GO:0006302">
    <property type="term" value="P:double-strand break repair"/>
    <property type="evidence" value="ECO:0007669"/>
    <property type="project" value="InterPro"/>
</dbReference>
<keyword evidence="7" id="KW-0408">Iron</keyword>